<dbReference type="Proteomes" id="UP000838756">
    <property type="component" value="Unassembled WGS sequence"/>
</dbReference>
<evidence type="ECO:0000313" key="1">
    <source>
        <dbReference type="EMBL" id="CAH2233067.1"/>
    </source>
</evidence>
<keyword evidence="2" id="KW-1185">Reference proteome</keyword>
<protein>
    <submittedName>
        <fullName evidence="1">Jg18408 protein</fullName>
    </submittedName>
</protein>
<reference evidence="1" key="1">
    <citation type="submission" date="2022-03" db="EMBL/GenBank/DDBJ databases">
        <authorList>
            <person name="Lindestad O."/>
        </authorList>
    </citation>
    <scope>NUCLEOTIDE SEQUENCE</scope>
</reference>
<gene>
    <name evidence="1" type="primary">jg18408</name>
    <name evidence="1" type="ORF">PAEG_LOCUS11207</name>
</gene>
<dbReference type="AlphaFoldDB" id="A0A8S4RAI0"/>
<name>A0A8S4RAI0_9NEOP</name>
<comment type="caution">
    <text evidence="1">The sequence shown here is derived from an EMBL/GenBank/DDBJ whole genome shotgun (WGS) entry which is preliminary data.</text>
</comment>
<accession>A0A8S4RAI0</accession>
<sequence length="77" mass="8828">MNSNKQTNNMYLQIRHFLNQVSTYLFDTECALGDLGNLLSFWSELAEVTQRGAVPVALLQRKTPADQVQRKAQEKEE</sequence>
<dbReference type="EMBL" id="CAKXAJ010024937">
    <property type="protein sequence ID" value="CAH2233067.1"/>
    <property type="molecule type" value="Genomic_DNA"/>
</dbReference>
<proteinExistence type="predicted"/>
<evidence type="ECO:0000313" key="2">
    <source>
        <dbReference type="Proteomes" id="UP000838756"/>
    </source>
</evidence>
<organism evidence="1 2">
    <name type="scientific">Pararge aegeria aegeria</name>
    <dbReference type="NCBI Taxonomy" id="348720"/>
    <lineage>
        <taxon>Eukaryota</taxon>
        <taxon>Metazoa</taxon>
        <taxon>Ecdysozoa</taxon>
        <taxon>Arthropoda</taxon>
        <taxon>Hexapoda</taxon>
        <taxon>Insecta</taxon>
        <taxon>Pterygota</taxon>
        <taxon>Neoptera</taxon>
        <taxon>Endopterygota</taxon>
        <taxon>Lepidoptera</taxon>
        <taxon>Glossata</taxon>
        <taxon>Ditrysia</taxon>
        <taxon>Papilionoidea</taxon>
        <taxon>Nymphalidae</taxon>
        <taxon>Satyrinae</taxon>
        <taxon>Satyrini</taxon>
        <taxon>Parargina</taxon>
        <taxon>Pararge</taxon>
    </lineage>
</organism>